<evidence type="ECO:0000313" key="3">
    <source>
        <dbReference type="Proteomes" id="UP000199632"/>
    </source>
</evidence>
<sequence>MAVAALAPEITLAEYRQDFVGPARCADLADFLTRPPRFVSLLQGERGLRMFVEDLFDQLIRDSVIYVEIRFAPLLHTERSLTPETAVAIVPQATAEAIAAPVSRRASSCVPSATSAPSRVPIPYVS</sequence>
<dbReference type="STRING" id="137265.SAMN05421684_8010"/>
<proteinExistence type="predicted"/>
<protein>
    <submittedName>
        <fullName evidence="2">Adenosine deaminase</fullName>
    </submittedName>
</protein>
<name>A0A1H3UTL5_9ACTN</name>
<dbReference type="InterPro" id="IPR032466">
    <property type="entry name" value="Metal_Hydrolase"/>
</dbReference>
<dbReference type="Pfam" id="PF00962">
    <property type="entry name" value="A_deaminase"/>
    <property type="match status" value="1"/>
</dbReference>
<feature type="domain" description="Adenosine deaminase" evidence="1">
    <location>
        <begin position="23"/>
        <end position="99"/>
    </location>
</feature>
<evidence type="ECO:0000259" key="1">
    <source>
        <dbReference type="Pfam" id="PF00962"/>
    </source>
</evidence>
<organism evidence="2 3">
    <name type="scientific">Asanoa ishikariensis</name>
    <dbReference type="NCBI Taxonomy" id="137265"/>
    <lineage>
        <taxon>Bacteria</taxon>
        <taxon>Bacillati</taxon>
        <taxon>Actinomycetota</taxon>
        <taxon>Actinomycetes</taxon>
        <taxon>Micromonosporales</taxon>
        <taxon>Micromonosporaceae</taxon>
        <taxon>Asanoa</taxon>
    </lineage>
</organism>
<dbReference type="AlphaFoldDB" id="A0A1H3UTL5"/>
<dbReference type="Gene3D" id="3.20.20.140">
    <property type="entry name" value="Metal-dependent hydrolases"/>
    <property type="match status" value="1"/>
</dbReference>
<dbReference type="GO" id="GO:0019239">
    <property type="term" value="F:deaminase activity"/>
    <property type="evidence" value="ECO:0007669"/>
    <property type="project" value="InterPro"/>
</dbReference>
<dbReference type="InterPro" id="IPR001365">
    <property type="entry name" value="A_deaminase_dom"/>
</dbReference>
<dbReference type="SUPFAM" id="SSF51556">
    <property type="entry name" value="Metallo-dependent hydrolases"/>
    <property type="match status" value="1"/>
</dbReference>
<keyword evidence="3" id="KW-1185">Reference proteome</keyword>
<dbReference type="RefSeq" id="WP_090803981.1">
    <property type="nucleotide sequence ID" value="NZ_BOND01000029.1"/>
</dbReference>
<dbReference type="Proteomes" id="UP000199632">
    <property type="component" value="Unassembled WGS sequence"/>
</dbReference>
<reference evidence="3" key="1">
    <citation type="submission" date="2016-10" db="EMBL/GenBank/DDBJ databases">
        <authorList>
            <person name="Varghese N."/>
            <person name="Submissions S."/>
        </authorList>
    </citation>
    <scope>NUCLEOTIDE SEQUENCE [LARGE SCALE GENOMIC DNA]</scope>
    <source>
        <strain evidence="3">DSM 44718</strain>
    </source>
</reference>
<evidence type="ECO:0000313" key="2">
    <source>
        <dbReference type="EMBL" id="SDZ65371.1"/>
    </source>
</evidence>
<dbReference type="EMBL" id="FNQB01000005">
    <property type="protein sequence ID" value="SDZ65371.1"/>
    <property type="molecule type" value="Genomic_DNA"/>
</dbReference>
<gene>
    <name evidence="2" type="ORF">SAMN05421684_8010</name>
</gene>
<dbReference type="OrthoDB" id="105475at2"/>
<accession>A0A1H3UTL5</accession>